<proteinExistence type="predicted"/>
<dbReference type="Pfam" id="PF00903">
    <property type="entry name" value="Glyoxalase"/>
    <property type="match status" value="1"/>
</dbReference>
<reference evidence="3" key="1">
    <citation type="journal article" date="2019" name="Int. J. Syst. Evol. Microbiol.">
        <title>The Global Catalogue of Microorganisms (GCM) 10K type strain sequencing project: providing services to taxonomists for standard genome sequencing and annotation.</title>
        <authorList>
            <consortium name="The Broad Institute Genomics Platform"/>
            <consortium name="The Broad Institute Genome Sequencing Center for Infectious Disease"/>
            <person name="Wu L."/>
            <person name="Ma J."/>
        </authorList>
    </citation>
    <scope>NUCLEOTIDE SEQUENCE [LARGE SCALE GENOMIC DNA]</scope>
    <source>
        <strain evidence="3">JCM 31037</strain>
    </source>
</reference>
<dbReference type="PANTHER" id="PTHR36503:SF1">
    <property type="entry name" value="BLR2520 PROTEIN"/>
    <property type="match status" value="1"/>
</dbReference>
<dbReference type="InterPro" id="IPR037523">
    <property type="entry name" value="VOC_core"/>
</dbReference>
<name>A0ABW3Y9H5_9ACTN</name>
<dbReference type="EMBL" id="JBHTMP010000004">
    <property type="protein sequence ID" value="MFD1320252.1"/>
    <property type="molecule type" value="Genomic_DNA"/>
</dbReference>
<comment type="caution">
    <text evidence="2">The sequence shown here is derived from an EMBL/GenBank/DDBJ whole genome shotgun (WGS) entry which is preliminary data.</text>
</comment>
<dbReference type="InterPro" id="IPR029068">
    <property type="entry name" value="Glyas_Bleomycin-R_OHBP_Dase"/>
</dbReference>
<accession>A0ABW3Y9H5</accession>
<evidence type="ECO:0000313" key="3">
    <source>
        <dbReference type="Proteomes" id="UP001597260"/>
    </source>
</evidence>
<dbReference type="Gene3D" id="3.10.180.10">
    <property type="entry name" value="2,3-Dihydroxybiphenyl 1,2-Dioxygenase, domain 1"/>
    <property type="match status" value="1"/>
</dbReference>
<dbReference type="RefSeq" id="WP_377567069.1">
    <property type="nucleotide sequence ID" value="NZ_JBHTMP010000004.1"/>
</dbReference>
<dbReference type="PROSITE" id="PS51819">
    <property type="entry name" value="VOC"/>
    <property type="match status" value="1"/>
</dbReference>
<organism evidence="2 3">
    <name type="scientific">Micromonospora sonneratiae</name>
    <dbReference type="NCBI Taxonomy" id="1184706"/>
    <lineage>
        <taxon>Bacteria</taxon>
        <taxon>Bacillati</taxon>
        <taxon>Actinomycetota</taxon>
        <taxon>Actinomycetes</taxon>
        <taxon>Micromonosporales</taxon>
        <taxon>Micromonosporaceae</taxon>
        <taxon>Micromonospora</taxon>
    </lineage>
</organism>
<dbReference type="PANTHER" id="PTHR36503">
    <property type="entry name" value="BLR2520 PROTEIN"/>
    <property type="match status" value="1"/>
</dbReference>
<dbReference type="Proteomes" id="UP001597260">
    <property type="component" value="Unassembled WGS sequence"/>
</dbReference>
<dbReference type="InterPro" id="IPR004360">
    <property type="entry name" value="Glyas_Fos-R_dOase_dom"/>
</dbReference>
<evidence type="ECO:0000313" key="2">
    <source>
        <dbReference type="EMBL" id="MFD1320252.1"/>
    </source>
</evidence>
<gene>
    <name evidence="2" type="ORF">ACFQ4H_04015</name>
</gene>
<evidence type="ECO:0000259" key="1">
    <source>
        <dbReference type="PROSITE" id="PS51819"/>
    </source>
</evidence>
<feature type="domain" description="VOC" evidence="1">
    <location>
        <begin position="2"/>
        <end position="132"/>
    </location>
</feature>
<sequence length="136" mass="14745">MRFSPVVLSLPIADRGASYRFYRDGLGLEPVGEVAGDGYPEPLQFALNEGVRIMLIPTGGFGWVIGDHKVAAPGQSECVVSVDASDREAVVEFIERARRAGGRVLSEPEQQPWGFVGTFADPDGHLWMVNTETLPS</sequence>
<keyword evidence="3" id="KW-1185">Reference proteome</keyword>
<protein>
    <submittedName>
        <fullName evidence="2">VOC family protein</fullName>
    </submittedName>
</protein>
<dbReference type="SUPFAM" id="SSF54593">
    <property type="entry name" value="Glyoxalase/Bleomycin resistance protein/Dihydroxybiphenyl dioxygenase"/>
    <property type="match status" value="1"/>
</dbReference>